<dbReference type="Proteomes" id="UP000298381">
    <property type="component" value="Unassembled WGS sequence"/>
</dbReference>
<evidence type="ECO:0000256" key="5">
    <source>
        <dbReference type="HAMAP-Rule" id="MF_00081"/>
    </source>
</evidence>
<keyword evidence="4 5" id="KW-0804">Transcription</keyword>
<dbReference type="SUPFAM" id="SSF55781">
    <property type="entry name" value="GAF domain-like"/>
    <property type="match status" value="1"/>
</dbReference>
<dbReference type="Gene3D" id="3.30.450.40">
    <property type="match status" value="1"/>
</dbReference>
<dbReference type="PANTHER" id="PTHR34824">
    <property type="entry name" value="HEAT-INDUCIBLE TRANSCRIPTION REPRESSOR HRCA"/>
    <property type="match status" value="1"/>
</dbReference>
<evidence type="ECO:0000256" key="1">
    <source>
        <dbReference type="ARBA" id="ARBA00022491"/>
    </source>
</evidence>
<dbReference type="InterPro" id="IPR029016">
    <property type="entry name" value="GAF-like_dom_sf"/>
</dbReference>
<comment type="function">
    <text evidence="5">Negative regulator of class I heat shock genes (grpE-dnaK-dnaJ and groELS operons). Prevents heat-shock induction of these operons.</text>
</comment>
<dbReference type="HAMAP" id="MF_00081">
    <property type="entry name" value="HrcA"/>
    <property type="match status" value="1"/>
</dbReference>
<keyword evidence="8" id="KW-1185">Reference proteome</keyword>
<sequence>MLDERKLKVLLAVIDSYIVTGEPIGSRTITKFYDLGVSSATIRNEMSDLEDLGYLNKTHTSSGRIPSDKAYRFYVDNFFNNSIIEIDRNRKEQIKRYIKQEYKEIDQLLEDLAKILAHLTKYTAVALSPQIKETKIKHIQLLPMEQNQILSIMVNEAGLIKKSIINLENKISEDNLIYISNYLTRKLKNKTFSELVNEISNGILDDYFEYKNDLKRLIPILSGFIEDAEDMKVYADGITNILEFPEYRDIDKAKEVLSVLEDKDKLIFALTNNKLEEIDVKIGEENSHDCMKDLSIITATYNSEGEIIGKIGIIGPKRMNYIELIKTIWVFSESITDILNDYFNCNER</sequence>
<proteinExistence type="inferred from homology"/>
<dbReference type="Gene3D" id="3.30.390.60">
    <property type="entry name" value="Heat-inducible transcription repressor hrca homolog, domain 3"/>
    <property type="match status" value="1"/>
</dbReference>
<dbReference type="InterPro" id="IPR021153">
    <property type="entry name" value="HrcA_C"/>
</dbReference>
<evidence type="ECO:0000313" key="8">
    <source>
        <dbReference type="Proteomes" id="UP000298381"/>
    </source>
</evidence>
<dbReference type="Pfam" id="PF01628">
    <property type="entry name" value="HrcA"/>
    <property type="match status" value="1"/>
</dbReference>
<dbReference type="Gene3D" id="1.10.10.10">
    <property type="entry name" value="Winged helix-like DNA-binding domain superfamily/Winged helix DNA-binding domain"/>
    <property type="match status" value="1"/>
</dbReference>
<dbReference type="PANTHER" id="PTHR34824:SF1">
    <property type="entry name" value="HEAT-INDUCIBLE TRANSCRIPTION REPRESSOR HRCA"/>
    <property type="match status" value="1"/>
</dbReference>
<organism evidence="7 8">
    <name type="scientific">Soehngenia longivitae</name>
    <dbReference type="NCBI Taxonomy" id="2562294"/>
    <lineage>
        <taxon>Bacteria</taxon>
        <taxon>Bacillati</taxon>
        <taxon>Bacillota</taxon>
        <taxon>Tissierellia</taxon>
        <taxon>Tissierellales</taxon>
        <taxon>Tissierellaceae</taxon>
        <taxon>Soehngenia</taxon>
    </lineage>
</organism>
<dbReference type="RefSeq" id="WP_135271118.1">
    <property type="nucleotide sequence ID" value="NZ_SRIB01000007.1"/>
</dbReference>
<evidence type="ECO:0000256" key="4">
    <source>
        <dbReference type="ARBA" id="ARBA00023163"/>
    </source>
</evidence>
<reference evidence="7 8" key="1">
    <citation type="submission" date="2019-03" db="EMBL/GenBank/DDBJ databases">
        <title>Draft genome sequence data and analysis of a Fermenting Bacterium, Soehngenia longevitae strain 1933PT, isolated from petroleum reservoir in Azerbaijan.</title>
        <authorList>
            <person name="Grouzdev D.S."/>
            <person name="Bidzhieva S.K."/>
            <person name="Sokolova D.S."/>
            <person name="Tourova T.P."/>
            <person name="Poltaraus A.B."/>
            <person name="Nazina T.N."/>
        </authorList>
    </citation>
    <scope>NUCLEOTIDE SEQUENCE [LARGE SCALE GENOMIC DNA]</scope>
    <source>
        <strain evidence="7 8">1933P</strain>
    </source>
</reference>
<dbReference type="SUPFAM" id="SSF46785">
    <property type="entry name" value="Winged helix' DNA-binding domain"/>
    <property type="match status" value="1"/>
</dbReference>
<dbReference type="EMBL" id="SRIB01000007">
    <property type="protein sequence ID" value="TFZ40046.1"/>
    <property type="molecule type" value="Genomic_DNA"/>
</dbReference>
<accession>A0A4Z0D4U0</accession>
<feature type="domain" description="Heat-inducible transcription repressor HrcA C-terminal" evidence="6">
    <location>
        <begin position="106"/>
        <end position="324"/>
    </location>
</feature>
<comment type="similarity">
    <text evidence="5">Belongs to the HrcA family.</text>
</comment>
<dbReference type="OrthoDB" id="9783139at2"/>
<evidence type="ECO:0000313" key="7">
    <source>
        <dbReference type="EMBL" id="TFZ40046.1"/>
    </source>
</evidence>
<comment type="caution">
    <text evidence="7">The sequence shown here is derived from an EMBL/GenBank/DDBJ whole genome shotgun (WGS) entry which is preliminary data.</text>
</comment>
<gene>
    <name evidence="5 7" type="primary">hrcA</name>
    <name evidence="7" type="ORF">E4100_05960</name>
</gene>
<keyword evidence="1 5" id="KW-0678">Repressor</keyword>
<dbReference type="NCBIfam" id="TIGR00331">
    <property type="entry name" value="hrcA"/>
    <property type="match status" value="1"/>
</dbReference>
<evidence type="ECO:0000256" key="2">
    <source>
        <dbReference type="ARBA" id="ARBA00023015"/>
    </source>
</evidence>
<evidence type="ECO:0000259" key="6">
    <source>
        <dbReference type="Pfam" id="PF01628"/>
    </source>
</evidence>
<dbReference type="GO" id="GO:0045892">
    <property type="term" value="P:negative regulation of DNA-templated transcription"/>
    <property type="evidence" value="ECO:0007669"/>
    <property type="project" value="UniProtKB-UniRule"/>
</dbReference>
<keyword evidence="3 5" id="KW-0346">Stress response</keyword>
<dbReference type="InterPro" id="IPR036390">
    <property type="entry name" value="WH_DNA-bd_sf"/>
</dbReference>
<dbReference type="InterPro" id="IPR023120">
    <property type="entry name" value="WHTH_transcript_rep_HrcA_IDD"/>
</dbReference>
<keyword evidence="2 5" id="KW-0805">Transcription regulation</keyword>
<protein>
    <recommendedName>
        <fullName evidence="5">Heat-inducible transcription repressor HrcA</fullName>
    </recommendedName>
</protein>
<dbReference type="InterPro" id="IPR002571">
    <property type="entry name" value="HrcA"/>
</dbReference>
<evidence type="ECO:0000256" key="3">
    <source>
        <dbReference type="ARBA" id="ARBA00023016"/>
    </source>
</evidence>
<dbReference type="PIRSF" id="PIRSF005485">
    <property type="entry name" value="HrcA"/>
    <property type="match status" value="1"/>
</dbReference>
<name>A0A4Z0D4U0_9FIRM</name>
<dbReference type="AlphaFoldDB" id="A0A4Z0D4U0"/>
<dbReference type="InterPro" id="IPR036388">
    <property type="entry name" value="WH-like_DNA-bd_sf"/>
</dbReference>
<dbReference type="GO" id="GO:0003677">
    <property type="term" value="F:DNA binding"/>
    <property type="evidence" value="ECO:0007669"/>
    <property type="project" value="InterPro"/>
</dbReference>